<dbReference type="GO" id="GO:0008610">
    <property type="term" value="P:lipid biosynthetic process"/>
    <property type="evidence" value="ECO:0007669"/>
    <property type="project" value="UniProtKB-ARBA"/>
</dbReference>
<evidence type="ECO:0000259" key="6">
    <source>
        <dbReference type="PROSITE" id="PS50075"/>
    </source>
</evidence>
<dbReference type="InterPro" id="IPR023213">
    <property type="entry name" value="CAT-like_dom_sf"/>
</dbReference>
<organism evidence="7">
    <name type="scientific">Nostoc sp. 'Peltigera membranacea cyanobiont'</name>
    <dbReference type="NCBI Taxonomy" id="414689"/>
    <lineage>
        <taxon>Bacteria</taxon>
        <taxon>Bacillati</taxon>
        <taxon>Cyanobacteriota</taxon>
        <taxon>Cyanophyceae</taxon>
        <taxon>Nostocales</taxon>
        <taxon>Nostocaceae</taxon>
        <taxon>Nostoc</taxon>
        <taxon>Nostoc cyanobionts</taxon>
    </lineage>
</organism>
<comment type="cofactor">
    <cofactor evidence="1">
        <name>pantetheine 4'-phosphate</name>
        <dbReference type="ChEBI" id="CHEBI:47942"/>
    </cofactor>
</comment>
<dbReference type="SMART" id="SM00823">
    <property type="entry name" value="PKS_PP"/>
    <property type="match status" value="1"/>
</dbReference>
<dbReference type="InterPro" id="IPR020845">
    <property type="entry name" value="AMP-binding_CS"/>
</dbReference>
<dbReference type="FunFam" id="3.30.300.30:FF:000010">
    <property type="entry name" value="Enterobactin synthetase component F"/>
    <property type="match status" value="1"/>
</dbReference>
<keyword evidence="5" id="KW-0045">Antibiotic biosynthesis</keyword>
<dbReference type="InterPro" id="IPR010060">
    <property type="entry name" value="NRPS_synth"/>
</dbReference>
<dbReference type="SUPFAM" id="SSF56801">
    <property type="entry name" value="Acetyl-CoA synthetase-like"/>
    <property type="match status" value="1"/>
</dbReference>
<accession>M4T9Q1</accession>
<sequence>MGNMQNSAIEGFQISPQQKRLWLLAQEGDRQAYRVQCAVLIEGNIKYSILEVALQKVVDRYEILRTNLQALKEMNIPLQVIHENRSASINYSNFHDLESEKQQSEIANLFQLYKQINFDWQNGSVLEISLISFCPIKNILMLGLPSFCADIISINNLVGEISYTYAACLYQQELANEPLQYADISAWQIELFEGEDAVNAREYWQKQNVSNLLKGKLPREKSLPANIGFQPQFIDIHFHPDILDPIQALAKTNAVSVATVLMACWQILIWRLLDKSEMAIAICCDGRNYEELKPAIGLLAKYLPVAADFDENATFAEILPQIEQKISDVYQWQETFSWEEIVSSNGKSQELLFFPFAFDFGLQPTKYLADNVTFSIHKQYGCIERFQVKLSCLHGDDSLTAELHYDANLFTRQDMDCLAAQFNSVLASAINNPTNKIAQLNILSPDQRQQLLFEFNKTETNHFQHQCIHELFEQQVERYPEQIAVVYENQQLSYAQLNSRANQLARHLQTVGVGCETIVALCVERSLETIVGLLGILKAGGAYLALDPLLPSERLAFMLQDADSSLILTQQHLTQLFSKTQAPIICLDTDWGVIDQQSDENLQKVATPENLVYVVYTSGSTGKPKGVAVEHQQLLNYLYSIQEKLDLPANASFATVSTFAADLGNTAIFPALCTGGCLHVISQERATSPEALADYSDRHPIDCLKIVPSHLDALLSASQPEKILPKKCLILGGEALNWNLAVKLQQYAPECQIFNHYGPSEATVGVLTFMFEGEPMGDKSDYVPIGRPLTNTQVYILDNYLQPVPLGVAGELYIGGDSLARGYLNHPELTNERFISNPFQRSKEAKEDNCDRKACTKYSRLYKTGDLARYLPNGNIAFLGRIDDQVKIRGFRIELAEIESVLRQHPAIQESIVLARPDNFGNKRLIAYFVSNQQSESAVSDLRNFLKEKLPEYMLPAAFVQIKALPLTPNGKVDRQALPNPESVKPELAGKFVTPRNPIEEAIAKIWSGVLELEQVGIYDNFFELGGDSIISIQIIARLNQAGLQLTPKQLFENPTIAGLAEIAGTILTIKAEQDAVTGSFPLTPIQHWFFEQKLGNSHHWNQALLLEVASEIAPDILEQTIQQLRSHHDALRLRFVPEESGWQQMNAGVDELKAIPCSYADLSALSVTQQAIAFETSATQLQTSLNITEGLLMGMVRFNFGDNQPQRLLWVIHHLAVDGISWRILLEDFQQVYQQLSQGEKVKLPAKTTSFKQWSNFLQEYAQTVQLQQELRYWLQTSHQSISPLPVDDPDGANTVALSRSVLVSLSIEETQALLQDVPAVYHTQINDVLLTALVQAFTQWIGSSLVLIDLEGHGRESITDNINLSRTVGWFTTIFPVLLTLEGISQPGEALKAIKEQLRSIPNHGIGYGVLRYLNMDSSITTQLQNLPQPEVRFNYLGQFDRVLPKSSQFKLVNQTVGISRSLQDNRRYLIDINGFVLGGQLQLEWTYCEQIHRPTTIEQLAQEFIKALRSLITHCQSPEAGGYTSSDFPEANLSQKDLEQFLTKINRGSGKTSK</sequence>
<evidence type="ECO:0000256" key="2">
    <source>
        <dbReference type="ARBA" id="ARBA00006432"/>
    </source>
</evidence>
<dbReference type="FunFam" id="3.40.50.980:FF:000001">
    <property type="entry name" value="Non-ribosomal peptide synthetase"/>
    <property type="match status" value="1"/>
</dbReference>
<dbReference type="PROSITE" id="PS50075">
    <property type="entry name" value="CARRIER"/>
    <property type="match status" value="1"/>
</dbReference>
<keyword evidence="4" id="KW-0597">Phosphoprotein</keyword>
<dbReference type="SUPFAM" id="SSF52777">
    <property type="entry name" value="CoA-dependent acyltransferases"/>
    <property type="match status" value="4"/>
</dbReference>
<dbReference type="Gene3D" id="3.30.300.30">
    <property type="match status" value="1"/>
</dbReference>
<dbReference type="FunFam" id="3.40.50.12780:FF:000012">
    <property type="entry name" value="Non-ribosomal peptide synthetase"/>
    <property type="match status" value="1"/>
</dbReference>
<evidence type="ECO:0000313" key="7">
    <source>
        <dbReference type="EMBL" id="AGH69814.1"/>
    </source>
</evidence>
<reference evidence="7" key="1">
    <citation type="journal article" date="2013" name="Proc. Natl. Acad. Sci. U.S.A.">
        <title>Metagenomic natural product discovery in lichen provides evidence for a family of biosynthetic pathways in diverse symbioses.</title>
        <authorList>
            <person name="Kampa A."/>
            <person name="Gagunashvili A.N."/>
            <person name="Gulder T.A."/>
            <person name="Morinaka B.I."/>
            <person name="Daolio C."/>
            <person name="Godejohann M."/>
            <person name="Miao V.P."/>
            <person name="Piel J."/>
            <person name="Andresson O.S."/>
        </authorList>
    </citation>
    <scope>NUCLEOTIDE SEQUENCE</scope>
</reference>
<proteinExistence type="inferred from homology"/>
<dbReference type="Pfam" id="PF00501">
    <property type="entry name" value="AMP-binding"/>
    <property type="match status" value="1"/>
</dbReference>
<dbReference type="SUPFAM" id="SSF47336">
    <property type="entry name" value="ACP-like"/>
    <property type="match status" value="1"/>
</dbReference>
<dbReference type="Gene3D" id="2.30.38.10">
    <property type="entry name" value="Luciferase, Domain 3"/>
    <property type="match status" value="1"/>
</dbReference>
<dbReference type="CDD" id="cd19534">
    <property type="entry name" value="E_NRPS"/>
    <property type="match status" value="1"/>
</dbReference>
<dbReference type="CDD" id="cd05930">
    <property type="entry name" value="A_NRPS"/>
    <property type="match status" value="1"/>
</dbReference>
<dbReference type="GO" id="GO:0031177">
    <property type="term" value="F:phosphopantetheine binding"/>
    <property type="evidence" value="ECO:0007669"/>
    <property type="project" value="InterPro"/>
</dbReference>
<dbReference type="PROSITE" id="PS00455">
    <property type="entry name" value="AMP_BINDING"/>
    <property type="match status" value="1"/>
</dbReference>
<feature type="domain" description="Carrier" evidence="6">
    <location>
        <begin position="994"/>
        <end position="1068"/>
    </location>
</feature>
<dbReference type="Pfam" id="PF13193">
    <property type="entry name" value="AMP-binding_C"/>
    <property type="match status" value="1"/>
</dbReference>
<dbReference type="NCBIfam" id="TIGR01720">
    <property type="entry name" value="NRPS-para261"/>
    <property type="match status" value="1"/>
</dbReference>
<dbReference type="PROSITE" id="PS00012">
    <property type="entry name" value="PHOSPHOPANTETHEINE"/>
    <property type="match status" value="1"/>
</dbReference>
<dbReference type="InterPro" id="IPR010071">
    <property type="entry name" value="AA_adenyl_dom"/>
</dbReference>
<dbReference type="InterPro" id="IPR020806">
    <property type="entry name" value="PKS_PP-bd"/>
</dbReference>
<name>M4T9Q1_9NOSO</name>
<dbReference type="InterPro" id="IPR009081">
    <property type="entry name" value="PP-bd_ACP"/>
</dbReference>
<dbReference type="PANTHER" id="PTHR45398">
    <property type="match status" value="1"/>
</dbReference>
<dbReference type="InterPro" id="IPR036736">
    <property type="entry name" value="ACP-like_sf"/>
</dbReference>
<dbReference type="Gene3D" id="3.30.559.10">
    <property type="entry name" value="Chloramphenicol acetyltransferase-like domain"/>
    <property type="match status" value="2"/>
</dbReference>
<dbReference type="InterPro" id="IPR006162">
    <property type="entry name" value="Ppantetheine_attach_site"/>
</dbReference>
<dbReference type="Pfam" id="PF00668">
    <property type="entry name" value="Condensation"/>
    <property type="match status" value="2"/>
</dbReference>
<dbReference type="Gene3D" id="3.30.559.30">
    <property type="entry name" value="Nonribosomal peptide synthetase, condensation domain"/>
    <property type="match status" value="2"/>
</dbReference>
<dbReference type="FunFam" id="2.30.38.10:FF:000001">
    <property type="entry name" value="Non-ribosomal peptide synthetase PvdI"/>
    <property type="match status" value="1"/>
</dbReference>
<evidence type="ECO:0000256" key="4">
    <source>
        <dbReference type="ARBA" id="ARBA00022553"/>
    </source>
</evidence>
<dbReference type="InterPro" id="IPR045851">
    <property type="entry name" value="AMP-bd_C_sf"/>
</dbReference>
<evidence type="ECO:0000256" key="3">
    <source>
        <dbReference type="ARBA" id="ARBA00022450"/>
    </source>
</evidence>
<dbReference type="NCBIfam" id="TIGR01733">
    <property type="entry name" value="AA-adenyl-dom"/>
    <property type="match status" value="1"/>
</dbReference>
<dbReference type="InterPro" id="IPR001242">
    <property type="entry name" value="Condensation_dom"/>
</dbReference>
<dbReference type="FunFam" id="1.10.1200.10:FF:000005">
    <property type="entry name" value="Nonribosomal peptide synthetase 1"/>
    <property type="match status" value="1"/>
</dbReference>
<dbReference type="InterPro" id="IPR000873">
    <property type="entry name" value="AMP-dep_synth/lig_dom"/>
</dbReference>
<dbReference type="InterPro" id="IPR025110">
    <property type="entry name" value="AMP-bd_C"/>
</dbReference>
<dbReference type="Gene3D" id="3.40.50.980">
    <property type="match status" value="2"/>
</dbReference>
<dbReference type="GO" id="GO:0043041">
    <property type="term" value="P:amino acid activation for nonribosomal peptide biosynthetic process"/>
    <property type="evidence" value="ECO:0007669"/>
    <property type="project" value="UniProtKB-ARBA"/>
</dbReference>
<protein>
    <submittedName>
        <fullName evidence="7">Non-ribosomal peptide synthase</fullName>
    </submittedName>
</protein>
<dbReference type="GO" id="GO:0003824">
    <property type="term" value="F:catalytic activity"/>
    <property type="evidence" value="ECO:0007669"/>
    <property type="project" value="InterPro"/>
</dbReference>
<comment type="similarity">
    <text evidence="2">Belongs to the ATP-dependent AMP-binding enzyme family.</text>
</comment>
<dbReference type="Pfam" id="PF00550">
    <property type="entry name" value="PP-binding"/>
    <property type="match status" value="1"/>
</dbReference>
<keyword evidence="3" id="KW-0596">Phosphopantetheine</keyword>
<dbReference type="PANTHER" id="PTHR45398:SF1">
    <property type="entry name" value="ENZYME, PUTATIVE (JCVI)-RELATED"/>
    <property type="match status" value="1"/>
</dbReference>
<dbReference type="EMBL" id="KC407996">
    <property type="protein sequence ID" value="AGH69814.1"/>
    <property type="molecule type" value="Genomic_DNA"/>
</dbReference>
<dbReference type="Gene3D" id="1.10.1200.10">
    <property type="entry name" value="ACP-like"/>
    <property type="match status" value="1"/>
</dbReference>
<evidence type="ECO:0000256" key="5">
    <source>
        <dbReference type="ARBA" id="ARBA00023194"/>
    </source>
</evidence>
<evidence type="ECO:0000256" key="1">
    <source>
        <dbReference type="ARBA" id="ARBA00001957"/>
    </source>
</evidence>
<dbReference type="GO" id="GO:0044550">
    <property type="term" value="P:secondary metabolite biosynthetic process"/>
    <property type="evidence" value="ECO:0007669"/>
    <property type="project" value="UniProtKB-ARBA"/>
</dbReference>
<dbReference type="GO" id="GO:0017000">
    <property type="term" value="P:antibiotic biosynthetic process"/>
    <property type="evidence" value="ECO:0007669"/>
    <property type="project" value="UniProtKB-KW"/>
</dbReference>